<dbReference type="AlphaFoldDB" id="A0A1X0K0Q5"/>
<accession>A0A1X0K0Q5</accession>
<comment type="caution">
    <text evidence="2">The sequence shown here is derived from an EMBL/GenBank/DDBJ whole genome shotgun (WGS) entry which is preliminary data.</text>
</comment>
<evidence type="ECO:0000313" key="3">
    <source>
        <dbReference type="Proteomes" id="UP000192411"/>
    </source>
</evidence>
<sequence>MTNMRKATSMVGAALVLAAGSIAVSQGTGMAQPPAPAGPNVKYVVTADAPLSFDINYVTSSPADLKAFNADASAYSTRGSFVAPWETTATLADPQWAYISVARAGHAMEAPPNAHCEIWVDGQLAVQNTGPTTAFCQLSRW</sequence>
<dbReference type="STRING" id="75922.BST47_02165"/>
<feature type="signal peptide" evidence="1">
    <location>
        <begin position="1"/>
        <end position="25"/>
    </location>
</feature>
<name>A0A1X0K0Q5_9MYCO</name>
<feature type="chain" id="PRO_5038992474" description="Secreted protein" evidence="1">
    <location>
        <begin position="26"/>
        <end position="141"/>
    </location>
</feature>
<reference evidence="2 3" key="1">
    <citation type="submission" date="2017-02" db="EMBL/GenBank/DDBJ databases">
        <title>The new phylogeny of genus Mycobacterium.</title>
        <authorList>
            <person name="Tortoli E."/>
            <person name="Trovato A."/>
            <person name="Cirillo D.M."/>
        </authorList>
    </citation>
    <scope>NUCLEOTIDE SEQUENCE [LARGE SCALE GENOMIC DNA]</scope>
    <source>
        <strain evidence="2 3">DSM 44338</strain>
    </source>
</reference>
<keyword evidence="1" id="KW-0732">Signal</keyword>
<dbReference type="InterPro" id="IPR038468">
    <property type="entry name" value="MmpS_C"/>
</dbReference>
<evidence type="ECO:0000313" key="2">
    <source>
        <dbReference type="EMBL" id="ORB68728.1"/>
    </source>
</evidence>
<organism evidence="2 3">
    <name type="scientific">Mycolicibacterium tusciae</name>
    <dbReference type="NCBI Taxonomy" id="75922"/>
    <lineage>
        <taxon>Bacteria</taxon>
        <taxon>Bacillati</taxon>
        <taxon>Actinomycetota</taxon>
        <taxon>Actinomycetes</taxon>
        <taxon>Mycobacteriales</taxon>
        <taxon>Mycobacteriaceae</taxon>
        <taxon>Mycolicibacterium</taxon>
    </lineage>
</organism>
<gene>
    <name evidence="2" type="ORF">BST47_02165</name>
</gene>
<evidence type="ECO:0000256" key="1">
    <source>
        <dbReference type="SAM" id="SignalP"/>
    </source>
</evidence>
<proteinExistence type="predicted"/>
<dbReference type="EMBL" id="MVIM01000001">
    <property type="protein sequence ID" value="ORB68728.1"/>
    <property type="molecule type" value="Genomic_DNA"/>
</dbReference>
<dbReference type="Proteomes" id="UP000192411">
    <property type="component" value="Unassembled WGS sequence"/>
</dbReference>
<keyword evidence="3" id="KW-1185">Reference proteome</keyword>
<dbReference type="Gene3D" id="2.60.40.2880">
    <property type="entry name" value="MmpS1-5, C-terminal soluble domain"/>
    <property type="match status" value="1"/>
</dbReference>
<evidence type="ECO:0008006" key="4">
    <source>
        <dbReference type="Google" id="ProtNLM"/>
    </source>
</evidence>
<protein>
    <recommendedName>
        <fullName evidence="4">Secreted protein</fullName>
    </recommendedName>
</protein>